<dbReference type="RefSeq" id="WP_129893889.1">
    <property type="nucleotide sequence ID" value="NZ_CP035758.1"/>
</dbReference>
<name>A0A4P6K4Q2_KTERU</name>
<sequence>MARLKRLAELSGATTRGTQRLVVAAIKDRNKSNGSSSERNVHQTRALIRAYQSLVADEQITDELVDEENFQIQERAMLYLKRTGHDRAHYEALKNSDNSSRHCTVACFCPPHSTASSSTMVVDDHAKRS</sequence>
<proteinExistence type="predicted"/>
<keyword evidence="2" id="KW-1185">Reference proteome</keyword>
<gene>
    <name evidence="1" type="ORF">EPA93_45410</name>
</gene>
<dbReference type="AlphaFoldDB" id="A0A4P6K4Q2"/>
<dbReference type="Proteomes" id="UP000290365">
    <property type="component" value="Chromosome"/>
</dbReference>
<evidence type="ECO:0000313" key="1">
    <source>
        <dbReference type="EMBL" id="QBD82820.1"/>
    </source>
</evidence>
<protein>
    <submittedName>
        <fullName evidence="1">Uncharacterized protein</fullName>
    </submittedName>
</protein>
<accession>A0A4P6K4Q2</accession>
<evidence type="ECO:0000313" key="2">
    <source>
        <dbReference type="Proteomes" id="UP000290365"/>
    </source>
</evidence>
<reference evidence="1 2" key="1">
    <citation type="submission" date="2019-01" db="EMBL/GenBank/DDBJ databases">
        <title>Ktedonosporobacter rubrisoli SCAWS-G2.</title>
        <authorList>
            <person name="Huang Y."/>
            <person name="Yan B."/>
        </authorList>
    </citation>
    <scope>NUCLEOTIDE SEQUENCE [LARGE SCALE GENOMIC DNA]</scope>
    <source>
        <strain evidence="1 2">SCAWS-G2</strain>
    </source>
</reference>
<dbReference type="KEGG" id="kbs:EPA93_45410"/>
<dbReference type="EMBL" id="CP035758">
    <property type="protein sequence ID" value="QBD82820.1"/>
    <property type="molecule type" value="Genomic_DNA"/>
</dbReference>
<organism evidence="1 2">
    <name type="scientific">Ktedonosporobacter rubrisoli</name>
    <dbReference type="NCBI Taxonomy" id="2509675"/>
    <lineage>
        <taxon>Bacteria</taxon>
        <taxon>Bacillati</taxon>
        <taxon>Chloroflexota</taxon>
        <taxon>Ktedonobacteria</taxon>
        <taxon>Ktedonobacterales</taxon>
        <taxon>Ktedonosporobacteraceae</taxon>
        <taxon>Ktedonosporobacter</taxon>
    </lineage>
</organism>